<dbReference type="PANTHER" id="PTHR35841:SF1">
    <property type="entry name" value="PHOSPHONATES-BINDING PERIPLASMIC PROTEIN"/>
    <property type="match status" value="1"/>
</dbReference>
<comment type="caution">
    <text evidence="1">The sequence shown here is derived from an EMBL/GenBank/DDBJ whole genome shotgun (WGS) entry which is preliminary data.</text>
</comment>
<organism evidence="1 2">
    <name type="scientific">Gluconacetobacter diazotrophicus</name>
    <name type="common">Acetobacter diazotrophicus</name>
    <dbReference type="NCBI Taxonomy" id="33996"/>
    <lineage>
        <taxon>Bacteria</taxon>
        <taxon>Pseudomonadati</taxon>
        <taxon>Pseudomonadota</taxon>
        <taxon>Alphaproteobacteria</taxon>
        <taxon>Acetobacterales</taxon>
        <taxon>Acetobacteraceae</taxon>
        <taxon>Gluconacetobacter</taxon>
    </lineage>
</organism>
<dbReference type="PANTHER" id="PTHR35841">
    <property type="entry name" value="PHOSPHONATES-BINDING PERIPLASMIC PROTEIN"/>
    <property type="match status" value="1"/>
</dbReference>
<dbReference type="RefSeq" id="WP_012222625.1">
    <property type="nucleotide sequence ID" value="NZ_JABEQG010000020.1"/>
</dbReference>
<dbReference type="EMBL" id="JABEQG010000020">
    <property type="protein sequence ID" value="MBB2156908.1"/>
    <property type="molecule type" value="Genomic_DNA"/>
</dbReference>
<protein>
    <submittedName>
        <fullName evidence="1">PhnD/SsuA/transferrin family substrate-binding protein</fullName>
    </submittedName>
</protein>
<reference evidence="1 2" key="1">
    <citation type="submission" date="2020-04" db="EMBL/GenBank/DDBJ databases">
        <title>Description of novel Gluconacetobacter.</title>
        <authorList>
            <person name="Sombolestani A."/>
        </authorList>
    </citation>
    <scope>NUCLEOTIDE SEQUENCE [LARGE SCALE GENOMIC DNA]</scope>
    <source>
        <strain evidence="1 2">LMG 7603</strain>
    </source>
</reference>
<dbReference type="AlphaFoldDB" id="A0A7W4I610"/>
<dbReference type="OMA" id="FFAEVRI"/>
<dbReference type="Proteomes" id="UP000550787">
    <property type="component" value="Unassembled WGS sequence"/>
</dbReference>
<evidence type="ECO:0000313" key="1">
    <source>
        <dbReference type="EMBL" id="MBB2156908.1"/>
    </source>
</evidence>
<accession>A0A7W4I610</accession>
<dbReference type="Gene3D" id="3.40.190.10">
    <property type="entry name" value="Periplasmic binding protein-like II"/>
    <property type="match status" value="1"/>
</dbReference>
<proteinExistence type="predicted"/>
<dbReference type="SUPFAM" id="SSF53850">
    <property type="entry name" value="Periplasmic binding protein-like II"/>
    <property type="match status" value="1"/>
</dbReference>
<dbReference type="Pfam" id="PF12974">
    <property type="entry name" value="Phosphonate-bd"/>
    <property type="match status" value="1"/>
</dbReference>
<gene>
    <name evidence="1" type="ORF">HLH33_11400</name>
</gene>
<name>A0A7W4I610_GLUDI</name>
<sequence length="269" mass="28377">MTLPVTLIAALPMYDWPEERSRVDRRWAELRGHLRAAGIAAPDGLVRRNGDMPAVPGGIRAPDGTLLAPDPATLPAKELDLDVLWRHPALLIAQACWGPMAHGLAAHVTVIGPGRYDGVAGGSGTSYTSAVVARRATGPAVAPPPDGRAILPLAVLRGRVLAYNAPHSLSGFLALRDDLHQAGAGPDLFSARVETGAHRDSIRAVAEGRADVAAIDCRSWALALRHEPAAAQIHPVGWTARRPGLPFIASGRLDPETGQVLQRVIASLF</sequence>
<evidence type="ECO:0000313" key="2">
    <source>
        <dbReference type="Proteomes" id="UP000550787"/>
    </source>
</evidence>